<dbReference type="PROSITE" id="PS00061">
    <property type="entry name" value="ADH_SHORT"/>
    <property type="match status" value="1"/>
</dbReference>
<keyword evidence="2" id="KW-0560">Oxidoreductase</keyword>
<sequence>MTVAGPARRVLVTGASSGIGRATAHRLATEGARLVLVSRSVEVLEEVARECTARGAAEVLVVPADVGDHAAVDAALATAVAAYDGIDGVVHAAGVAAYGRFQDVPPEVFEGVVRTNLVGTANVARASLRVFEERGGGSLVLLGSVLGKIATPWMSPYAVSKWGVAGLARSLQIEARRLPGTRVTLVSPGGVDTPIYDLAATVTGHAGNPPPPVTTPERVAAACVRGLDQQRRDVDVGRGNKLMVTGFRRLPGVFDRLVTPLMDRFGQDGRTKPATTGNVLAPARGEAVRGRWPHVWGQLR</sequence>
<keyword evidence="5" id="KW-1185">Reference proteome</keyword>
<dbReference type="SMART" id="SM00822">
    <property type="entry name" value="PKS_KR"/>
    <property type="match status" value="1"/>
</dbReference>
<evidence type="ECO:0000256" key="2">
    <source>
        <dbReference type="ARBA" id="ARBA00023002"/>
    </source>
</evidence>
<accession>A0A1H1PCF7</accession>
<dbReference type="InterPro" id="IPR057326">
    <property type="entry name" value="KR_dom"/>
</dbReference>
<dbReference type="GO" id="GO:0016491">
    <property type="term" value="F:oxidoreductase activity"/>
    <property type="evidence" value="ECO:0007669"/>
    <property type="project" value="UniProtKB-KW"/>
</dbReference>
<dbReference type="STRING" id="642780.SAMN04488570_1103"/>
<dbReference type="Gene3D" id="3.40.50.720">
    <property type="entry name" value="NAD(P)-binding Rossmann-like Domain"/>
    <property type="match status" value="1"/>
</dbReference>
<comment type="similarity">
    <text evidence="1">Belongs to the short-chain dehydrogenases/reductases (SDR) family.</text>
</comment>
<dbReference type="Proteomes" id="UP000198859">
    <property type="component" value="Chromosome I"/>
</dbReference>
<dbReference type="GO" id="GO:0016020">
    <property type="term" value="C:membrane"/>
    <property type="evidence" value="ECO:0007669"/>
    <property type="project" value="TreeGrafter"/>
</dbReference>
<evidence type="ECO:0000259" key="3">
    <source>
        <dbReference type="SMART" id="SM00822"/>
    </source>
</evidence>
<dbReference type="EMBL" id="LT629757">
    <property type="protein sequence ID" value="SDS08961.1"/>
    <property type="molecule type" value="Genomic_DNA"/>
</dbReference>
<evidence type="ECO:0000313" key="5">
    <source>
        <dbReference type="Proteomes" id="UP000198859"/>
    </source>
</evidence>
<dbReference type="RefSeq" id="WP_091727014.1">
    <property type="nucleotide sequence ID" value="NZ_LT629757.1"/>
</dbReference>
<evidence type="ECO:0000313" key="4">
    <source>
        <dbReference type="EMBL" id="SDS08961.1"/>
    </source>
</evidence>
<reference evidence="5" key="1">
    <citation type="submission" date="2016-10" db="EMBL/GenBank/DDBJ databases">
        <authorList>
            <person name="Varghese N."/>
            <person name="Submissions S."/>
        </authorList>
    </citation>
    <scope>NUCLEOTIDE SEQUENCE [LARGE SCALE GENOMIC DNA]</scope>
    <source>
        <strain evidence="5">DSM 22127</strain>
    </source>
</reference>
<dbReference type="AlphaFoldDB" id="A0A1H1PCF7"/>
<dbReference type="Pfam" id="PF00106">
    <property type="entry name" value="adh_short"/>
    <property type="match status" value="1"/>
</dbReference>
<dbReference type="SUPFAM" id="SSF51735">
    <property type="entry name" value="NAD(P)-binding Rossmann-fold domains"/>
    <property type="match status" value="1"/>
</dbReference>
<dbReference type="InterPro" id="IPR002347">
    <property type="entry name" value="SDR_fam"/>
</dbReference>
<dbReference type="PRINTS" id="PR00081">
    <property type="entry name" value="GDHRDH"/>
</dbReference>
<proteinExistence type="inferred from homology"/>
<gene>
    <name evidence="4" type="ORF">SAMN04488570_1103</name>
</gene>
<dbReference type="InterPro" id="IPR036291">
    <property type="entry name" value="NAD(P)-bd_dom_sf"/>
</dbReference>
<dbReference type="PANTHER" id="PTHR44196">
    <property type="entry name" value="DEHYDROGENASE/REDUCTASE SDR FAMILY MEMBER 7B"/>
    <property type="match status" value="1"/>
</dbReference>
<dbReference type="OrthoDB" id="5242868at2"/>
<protein>
    <submittedName>
        <fullName evidence="4">Short-chain dehydrogenase</fullName>
    </submittedName>
</protein>
<name>A0A1H1PCF7_9ACTN</name>
<dbReference type="InterPro" id="IPR020904">
    <property type="entry name" value="Sc_DH/Rdtase_CS"/>
</dbReference>
<feature type="domain" description="Ketoreductase" evidence="3">
    <location>
        <begin position="8"/>
        <end position="194"/>
    </location>
</feature>
<evidence type="ECO:0000256" key="1">
    <source>
        <dbReference type="ARBA" id="ARBA00006484"/>
    </source>
</evidence>
<dbReference type="PANTHER" id="PTHR44196:SF1">
    <property type="entry name" value="DEHYDROGENASE_REDUCTASE SDR FAMILY MEMBER 7B"/>
    <property type="match status" value="1"/>
</dbReference>
<organism evidence="4 5">
    <name type="scientific">Nocardioides scoriae</name>
    <dbReference type="NCBI Taxonomy" id="642780"/>
    <lineage>
        <taxon>Bacteria</taxon>
        <taxon>Bacillati</taxon>
        <taxon>Actinomycetota</taxon>
        <taxon>Actinomycetes</taxon>
        <taxon>Propionibacteriales</taxon>
        <taxon>Nocardioidaceae</taxon>
        <taxon>Nocardioides</taxon>
    </lineage>
</organism>